<feature type="compositionally biased region" description="Basic residues" evidence="1">
    <location>
        <begin position="66"/>
        <end position="79"/>
    </location>
</feature>
<sequence length="79" mass="8850">MGVGWSLRGRCLVGDLEQACPGGANSSSNSRARATSRVELGRGVWRPLRSPRSRRGGGRISSSCRSSRRHWGRGRRWWR</sequence>
<dbReference type="EMBL" id="GBRH01229976">
    <property type="protein sequence ID" value="JAD67919.1"/>
    <property type="molecule type" value="Transcribed_RNA"/>
</dbReference>
<feature type="region of interest" description="Disordered" evidence="1">
    <location>
        <begin position="47"/>
        <end position="79"/>
    </location>
</feature>
<proteinExistence type="predicted"/>
<evidence type="ECO:0000313" key="2">
    <source>
        <dbReference type="EMBL" id="JAD67919.1"/>
    </source>
</evidence>
<reference evidence="2" key="1">
    <citation type="submission" date="2014-09" db="EMBL/GenBank/DDBJ databases">
        <authorList>
            <person name="Magalhaes I.L.F."/>
            <person name="Oliveira U."/>
            <person name="Santos F.R."/>
            <person name="Vidigal T.H.D.A."/>
            <person name="Brescovit A.D."/>
            <person name="Santos A.J."/>
        </authorList>
    </citation>
    <scope>NUCLEOTIDE SEQUENCE</scope>
    <source>
        <tissue evidence="2">Shoot tissue taken approximately 20 cm above the soil surface</tissue>
    </source>
</reference>
<reference evidence="2" key="2">
    <citation type="journal article" date="2015" name="Data Brief">
        <title>Shoot transcriptome of the giant reed, Arundo donax.</title>
        <authorList>
            <person name="Barrero R.A."/>
            <person name="Guerrero F.D."/>
            <person name="Moolhuijzen P."/>
            <person name="Goolsby J.A."/>
            <person name="Tidwell J."/>
            <person name="Bellgard S.E."/>
            <person name="Bellgard M.I."/>
        </authorList>
    </citation>
    <scope>NUCLEOTIDE SEQUENCE</scope>
    <source>
        <tissue evidence="2">Shoot tissue taken approximately 20 cm above the soil surface</tissue>
    </source>
</reference>
<protein>
    <submittedName>
        <fullName evidence="2">Uncharacterized protein</fullName>
    </submittedName>
</protein>
<accession>A0A0A9BV19</accession>
<dbReference type="AlphaFoldDB" id="A0A0A9BV19"/>
<evidence type="ECO:0000256" key="1">
    <source>
        <dbReference type="SAM" id="MobiDB-lite"/>
    </source>
</evidence>
<organism evidence="2">
    <name type="scientific">Arundo donax</name>
    <name type="common">Giant reed</name>
    <name type="synonym">Donax arundinaceus</name>
    <dbReference type="NCBI Taxonomy" id="35708"/>
    <lineage>
        <taxon>Eukaryota</taxon>
        <taxon>Viridiplantae</taxon>
        <taxon>Streptophyta</taxon>
        <taxon>Embryophyta</taxon>
        <taxon>Tracheophyta</taxon>
        <taxon>Spermatophyta</taxon>
        <taxon>Magnoliopsida</taxon>
        <taxon>Liliopsida</taxon>
        <taxon>Poales</taxon>
        <taxon>Poaceae</taxon>
        <taxon>PACMAD clade</taxon>
        <taxon>Arundinoideae</taxon>
        <taxon>Arundineae</taxon>
        <taxon>Arundo</taxon>
    </lineage>
</organism>
<name>A0A0A9BV19_ARUDO</name>